<keyword evidence="3" id="KW-1185">Reference proteome</keyword>
<accession>A0A432VX13</accession>
<protein>
    <submittedName>
        <fullName evidence="2">Phosphohistidine phosphatase SixA</fullName>
    </submittedName>
</protein>
<evidence type="ECO:0000256" key="1">
    <source>
        <dbReference type="PIRSR" id="PIRSR613078-2"/>
    </source>
</evidence>
<dbReference type="Pfam" id="PF00300">
    <property type="entry name" value="His_Phos_1"/>
    <property type="match status" value="1"/>
</dbReference>
<dbReference type="SUPFAM" id="SSF53254">
    <property type="entry name" value="Phosphoglycerate mutase-like"/>
    <property type="match status" value="1"/>
</dbReference>
<name>A0A432VX13_9GAMM</name>
<dbReference type="AlphaFoldDB" id="A0A432VX13"/>
<comment type="caution">
    <text evidence="2">The sequence shown here is derived from an EMBL/GenBank/DDBJ whole genome shotgun (WGS) entry which is preliminary data.</text>
</comment>
<dbReference type="OrthoDB" id="92610at2"/>
<dbReference type="CDD" id="cd07067">
    <property type="entry name" value="HP_PGM_like"/>
    <property type="match status" value="1"/>
</dbReference>
<organism evidence="2 3">
    <name type="scientific">Aliidiomarina iranensis</name>
    <dbReference type="NCBI Taxonomy" id="1434071"/>
    <lineage>
        <taxon>Bacteria</taxon>
        <taxon>Pseudomonadati</taxon>
        <taxon>Pseudomonadota</taxon>
        <taxon>Gammaproteobacteria</taxon>
        <taxon>Alteromonadales</taxon>
        <taxon>Idiomarinaceae</taxon>
        <taxon>Aliidiomarina</taxon>
    </lineage>
</organism>
<dbReference type="InterPro" id="IPR013078">
    <property type="entry name" value="His_Pase_superF_clade-1"/>
</dbReference>
<feature type="binding site" evidence="1">
    <location>
        <position position="61"/>
    </location>
    <ligand>
        <name>substrate</name>
    </ligand>
</feature>
<dbReference type="SMART" id="SM00855">
    <property type="entry name" value="PGAM"/>
    <property type="match status" value="1"/>
</dbReference>
<dbReference type="RefSeq" id="WP_126766935.1">
    <property type="nucleotide sequence ID" value="NZ_PIPJ01000003.1"/>
</dbReference>
<dbReference type="Proteomes" id="UP000288395">
    <property type="component" value="Unassembled WGS sequence"/>
</dbReference>
<dbReference type="EMBL" id="PIPJ01000003">
    <property type="protein sequence ID" value="RUO21254.1"/>
    <property type="molecule type" value="Genomic_DNA"/>
</dbReference>
<dbReference type="InterPro" id="IPR029033">
    <property type="entry name" value="His_PPase_superfam"/>
</dbReference>
<sequence length="162" mass="17723">MKVFVMRHGEAKAPAMQLGRVEPDSARELTEQGHLEAIQAAEWLAQQASKIDLVIVSPYVRAQQTYAEVAKLVSAEVVEVSAEITPESDPEMFASALLARLQIEPAETVLLVSHMPFVCYLTSYLDQRVQPPLFPTAGIAVIDVEPLAMEGVLQGVRAPEQN</sequence>
<reference evidence="3" key="1">
    <citation type="journal article" date="2018" name="Front. Microbiol.">
        <title>Genome-Based Analysis Reveals the Taxonomy and Diversity of the Family Idiomarinaceae.</title>
        <authorList>
            <person name="Liu Y."/>
            <person name="Lai Q."/>
            <person name="Shao Z."/>
        </authorList>
    </citation>
    <scope>NUCLEOTIDE SEQUENCE [LARGE SCALE GENOMIC DNA]</scope>
    <source>
        <strain evidence="3">GBPy7</strain>
    </source>
</reference>
<dbReference type="NCBIfam" id="TIGR00249">
    <property type="entry name" value="sixA"/>
    <property type="match status" value="1"/>
</dbReference>
<dbReference type="GO" id="GO:0101006">
    <property type="term" value="F:protein histidine phosphatase activity"/>
    <property type="evidence" value="ECO:0007669"/>
    <property type="project" value="InterPro"/>
</dbReference>
<dbReference type="Gene3D" id="3.40.50.1240">
    <property type="entry name" value="Phosphoglycerate mutase-like"/>
    <property type="match status" value="1"/>
</dbReference>
<dbReference type="InterPro" id="IPR004449">
    <property type="entry name" value="SixA"/>
</dbReference>
<dbReference type="GO" id="GO:0005737">
    <property type="term" value="C:cytoplasm"/>
    <property type="evidence" value="ECO:0007669"/>
    <property type="project" value="InterPro"/>
</dbReference>
<proteinExistence type="predicted"/>
<gene>
    <name evidence="2" type="primary">sixA</name>
    <name evidence="2" type="ORF">CWE08_06640</name>
</gene>
<evidence type="ECO:0000313" key="3">
    <source>
        <dbReference type="Proteomes" id="UP000288395"/>
    </source>
</evidence>
<evidence type="ECO:0000313" key="2">
    <source>
        <dbReference type="EMBL" id="RUO21254.1"/>
    </source>
</evidence>